<reference evidence="2 3" key="1">
    <citation type="submission" date="2015-04" db="EMBL/GenBank/DDBJ databases">
        <authorList>
            <person name="Syromyatnikov M.Y."/>
            <person name="Popov V.N."/>
        </authorList>
    </citation>
    <scope>NUCLEOTIDE SEQUENCE [LARGE SCALE GENOMIC DNA]</scope>
    <source>
        <strain evidence="2 3">CECT 5292</strain>
    </source>
</reference>
<feature type="domain" description="DUF4440" evidence="1">
    <location>
        <begin position="3"/>
        <end position="68"/>
    </location>
</feature>
<dbReference type="Pfam" id="PF14534">
    <property type="entry name" value="DUF4440"/>
    <property type="match status" value="1"/>
</dbReference>
<sequence length="108" mass="12451">MIYEQYAEAWDTQNADLLGSLCHPNLEMIMHSSGTVVSKAEYIERLGPMMQKIKPENRRCLYENEDVLIMHFLIPFPNGTKDAVLYYIQKENGLMRRIETGSTPLNKG</sequence>
<dbReference type="OrthoDB" id="7856070at2"/>
<dbReference type="InterPro" id="IPR027843">
    <property type="entry name" value="DUF4440"/>
</dbReference>
<dbReference type="RefSeq" id="WP_048598153.1">
    <property type="nucleotide sequence ID" value="NZ_CBFHGK010000001.1"/>
</dbReference>
<dbReference type="SUPFAM" id="SSF54427">
    <property type="entry name" value="NTF2-like"/>
    <property type="match status" value="1"/>
</dbReference>
<dbReference type="AlphaFoldDB" id="A0A0U1NJ37"/>
<gene>
    <name evidence="2" type="ORF">NIG5292_00781</name>
</gene>
<keyword evidence="3" id="KW-1185">Reference proteome</keyword>
<dbReference type="EMBL" id="CVQV01000003">
    <property type="protein sequence ID" value="CRK74744.1"/>
    <property type="molecule type" value="Genomic_DNA"/>
</dbReference>
<evidence type="ECO:0000313" key="2">
    <source>
        <dbReference type="EMBL" id="CRK74744.1"/>
    </source>
</evidence>
<accession>A0A0U1NJ37</accession>
<dbReference type="Gene3D" id="3.10.450.50">
    <property type="match status" value="1"/>
</dbReference>
<evidence type="ECO:0000313" key="3">
    <source>
        <dbReference type="Proteomes" id="UP000048949"/>
    </source>
</evidence>
<dbReference type="Proteomes" id="UP000048949">
    <property type="component" value="Unassembled WGS sequence"/>
</dbReference>
<dbReference type="STRING" id="282199.GCA_001049735_00781"/>
<proteinExistence type="predicted"/>
<dbReference type="InterPro" id="IPR032710">
    <property type="entry name" value="NTF2-like_dom_sf"/>
</dbReference>
<evidence type="ECO:0000259" key="1">
    <source>
        <dbReference type="Pfam" id="PF14534"/>
    </source>
</evidence>
<organism evidence="2 3">
    <name type="scientific">Nereida ignava</name>
    <dbReference type="NCBI Taxonomy" id="282199"/>
    <lineage>
        <taxon>Bacteria</taxon>
        <taxon>Pseudomonadati</taxon>
        <taxon>Pseudomonadota</taxon>
        <taxon>Alphaproteobacteria</taxon>
        <taxon>Rhodobacterales</taxon>
        <taxon>Roseobacteraceae</taxon>
        <taxon>Nereida</taxon>
    </lineage>
</organism>
<protein>
    <recommendedName>
        <fullName evidence="1">DUF4440 domain-containing protein</fullName>
    </recommendedName>
</protein>
<name>A0A0U1NJ37_9RHOB</name>